<gene>
    <name evidence="3" type="ORF">MBOU_59530</name>
</gene>
<evidence type="ECO:0000313" key="3">
    <source>
        <dbReference type="EMBL" id="GFG93911.1"/>
    </source>
</evidence>
<feature type="region of interest" description="Disordered" evidence="1">
    <location>
        <begin position="63"/>
        <end position="84"/>
    </location>
</feature>
<evidence type="ECO:0000259" key="2">
    <source>
        <dbReference type="Pfam" id="PF00561"/>
    </source>
</evidence>
<evidence type="ECO:0000313" key="4">
    <source>
        <dbReference type="Proteomes" id="UP000465360"/>
    </source>
</evidence>
<dbReference type="Pfam" id="PF00561">
    <property type="entry name" value="Abhydrolase_1"/>
    <property type="match status" value="1"/>
</dbReference>
<dbReference type="PANTHER" id="PTHR43798">
    <property type="entry name" value="MONOACYLGLYCEROL LIPASE"/>
    <property type="match status" value="1"/>
</dbReference>
<comment type="caution">
    <text evidence="3">The sequence shown here is derived from an EMBL/GenBank/DDBJ whole genome shotgun (WGS) entry which is preliminary data.</text>
</comment>
<dbReference type="GO" id="GO:0016020">
    <property type="term" value="C:membrane"/>
    <property type="evidence" value="ECO:0007669"/>
    <property type="project" value="TreeGrafter"/>
</dbReference>
<dbReference type="InterPro" id="IPR050266">
    <property type="entry name" value="AB_hydrolase_sf"/>
</dbReference>
<accession>A0A7I9YZ29</accession>
<dbReference type="SUPFAM" id="SSF53474">
    <property type="entry name" value="alpha/beta-Hydrolases"/>
    <property type="match status" value="1"/>
</dbReference>
<dbReference type="PANTHER" id="PTHR43798:SF33">
    <property type="entry name" value="HYDROLASE, PUTATIVE (AFU_ORTHOLOGUE AFUA_2G14860)-RELATED"/>
    <property type="match status" value="1"/>
</dbReference>
<organism evidence="3 4">
    <name type="scientific">Mycobacterium bourgelatii</name>
    <dbReference type="NCBI Taxonomy" id="1273442"/>
    <lineage>
        <taxon>Bacteria</taxon>
        <taxon>Bacillati</taxon>
        <taxon>Actinomycetota</taxon>
        <taxon>Actinomycetes</taxon>
        <taxon>Mycobacteriales</taxon>
        <taxon>Mycobacteriaceae</taxon>
        <taxon>Mycobacterium</taxon>
    </lineage>
</organism>
<dbReference type="AlphaFoldDB" id="A0A7I9YZ29"/>
<evidence type="ECO:0000256" key="1">
    <source>
        <dbReference type="SAM" id="MobiDB-lite"/>
    </source>
</evidence>
<feature type="domain" description="AB hydrolase-1" evidence="2">
    <location>
        <begin position="19"/>
        <end position="157"/>
    </location>
</feature>
<dbReference type="EMBL" id="BLKZ01000002">
    <property type="protein sequence ID" value="GFG93911.1"/>
    <property type="molecule type" value="Genomic_DNA"/>
</dbReference>
<protein>
    <submittedName>
        <fullName evidence="3">Alpha/beta hydrolase</fullName>
    </submittedName>
</protein>
<dbReference type="Gene3D" id="3.40.50.1820">
    <property type="entry name" value="alpha/beta hydrolase"/>
    <property type="match status" value="1"/>
</dbReference>
<name>A0A7I9YZ29_MYCBU</name>
<sequence>MDIGDGRHLYLECRGQGGPTIVLESGYHDSSDPWVQSDAAAPAVGPAVLAALAGGHRVCAYDRPGTVRHSDPPSISDRSTPAAMPRTARDVVNDLHNLLEAAHIPGPYVLVGHSLGGVFARLYAQTHPNEVRAILFVDAFSVEMPALMGAQWPTYKESLDTPSPQLKDTASFEMIDIEQSVGQVATAPALPDVPIMVLTKGDPFVPPSSVPPEKAEFSAKLEQAWLQGQSELVALRPQTPQVVAAGSDHYVQIHQPDLVVAGVELLLRRAAGNR</sequence>
<dbReference type="Proteomes" id="UP000465360">
    <property type="component" value="Unassembled WGS sequence"/>
</dbReference>
<dbReference type="GO" id="GO:0047372">
    <property type="term" value="F:monoacylglycerol lipase activity"/>
    <property type="evidence" value="ECO:0007669"/>
    <property type="project" value="TreeGrafter"/>
</dbReference>
<dbReference type="InterPro" id="IPR000073">
    <property type="entry name" value="AB_hydrolase_1"/>
</dbReference>
<keyword evidence="3" id="KW-0378">Hydrolase</keyword>
<dbReference type="GO" id="GO:0046464">
    <property type="term" value="P:acylglycerol catabolic process"/>
    <property type="evidence" value="ECO:0007669"/>
    <property type="project" value="TreeGrafter"/>
</dbReference>
<dbReference type="InterPro" id="IPR029058">
    <property type="entry name" value="AB_hydrolase_fold"/>
</dbReference>
<reference evidence="3 4" key="1">
    <citation type="journal article" date="2019" name="Emerg. Microbes Infect.">
        <title>Comprehensive subspecies identification of 175 nontuberculous mycobacteria species based on 7547 genomic profiles.</title>
        <authorList>
            <person name="Matsumoto Y."/>
            <person name="Kinjo T."/>
            <person name="Motooka D."/>
            <person name="Nabeya D."/>
            <person name="Jung N."/>
            <person name="Uechi K."/>
            <person name="Horii T."/>
            <person name="Iida T."/>
            <person name="Fujita J."/>
            <person name="Nakamura S."/>
        </authorList>
    </citation>
    <scope>NUCLEOTIDE SEQUENCE [LARGE SCALE GENOMIC DNA]</scope>
    <source>
        <strain evidence="3 4">JCM 30725</strain>
    </source>
</reference>
<proteinExistence type="predicted"/>
<keyword evidence="4" id="KW-1185">Reference proteome</keyword>